<dbReference type="InterPro" id="IPR018020">
    <property type="entry name" value="OHCU_decarboxylase"/>
</dbReference>
<dbReference type="GO" id="GO:0051997">
    <property type="term" value="F:2-oxo-4-hydroxy-4-carboxy-5-ureidoimidazoline decarboxylase activity"/>
    <property type="evidence" value="ECO:0007669"/>
    <property type="project" value="UniProtKB-EC"/>
</dbReference>
<feature type="domain" description="Oxo-4-hydroxy-4-carboxy-5-ureidoimidazoline decarboxylase" evidence="8">
    <location>
        <begin position="16"/>
        <end position="172"/>
    </location>
</feature>
<reference evidence="10" key="1">
    <citation type="journal article" date="2019" name="Int. J. Syst. Evol. Microbiol.">
        <title>The Global Catalogue of Microorganisms (GCM) 10K type strain sequencing project: providing services to taxonomists for standard genome sequencing and annotation.</title>
        <authorList>
            <consortium name="The Broad Institute Genomics Platform"/>
            <consortium name="The Broad Institute Genome Sequencing Center for Infectious Disease"/>
            <person name="Wu L."/>
            <person name="Ma J."/>
        </authorList>
    </citation>
    <scope>NUCLEOTIDE SEQUENCE [LARGE SCALE GENOMIC DNA]</scope>
    <source>
        <strain evidence="10">KCTC 42501</strain>
    </source>
</reference>
<dbReference type="EC" id="4.1.1.97" evidence="3"/>
<evidence type="ECO:0000256" key="3">
    <source>
        <dbReference type="ARBA" id="ARBA00012257"/>
    </source>
</evidence>
<dbReference type="InterPro" id="IPR036778">
    <property type="entry name" value="OHCU_decarboxylase_sf"/>
</dbReference>
<keyword evidence="10" id="KW-1185">Reference proteome</keyword>
<dbReference type="Proteomes" id="UP001595729">
    <property type="component" value="Unassembled WGS sequence"/>
</dbReference>
<name>A0ABV7W0A8_9BURK</name>
<evidence type="ECO:0000256" key="5">
    <source>
        <dbReference type="ARBA" id="ARBA00022793"/>
    </source>
</evidence>
<evidence type="ECO:0000259" key="8">
    <source>
        <dbReference type="Pfam" id="PF09349"/>
    </source>
</evidence>
<evidence type="ECO:0000256" key="6">
    <source>
        <dbReference type="ARBA" id="ARBA00023239"/>
    </source>
</evidence>
<dbReference type="PANTHER" id="PTHR43466:SF1">
    <property type="entry name" value="2-OXO-4-HYDROXY-4-CARBOXY-5-UREIDOIMIDAZOLINE DECARBOXYLASE-RELATED"/>
    <property type="match status" value="1"/>
</dbReference>
<organism evidence="9 10">
    <name type="scientific">Hydrogenophaga luteola</name>
    <dbReference type="NCBI Taxonomy" id="1591122"/>
    <lineage>
        <taxon>Bacteria</taxon>
        <taxon>Pseudomonadati</taxon>
        <taxon>Pseudomonadota</taxon>
        <taxon>Betaproteobacteria</taxon>
        <taxon>Burkholderiales</taxon>
        <taxon>Comamonadaceae</taxon>
        <taxon>Hydrogenophaga</taxon>
    </lineage>
</organism>
<dbReference type="Gene3D" id="1.10.3330.10">
    <property type="entry name" value="Oxo-4-hydroxy-4-carboxy-5-ureidoimidazoline decarboxylase"/>
    <property type="match status" value="1"/>
</dbReference>
<comment type="pathway">
    <text evidence="2">Purine metabolism; urate degradation; (S)-allantoin from urate: step 3/3.</text>
</comment>
<evidence type="ECO:0000256" key="2">
    <source>
        <dbReference type="ARBA" id="ARBA00004754"/>
    </source>
</evidence>
<dbReference type="NCBIfam" id="TIGR03164">
    <property type="entry name" value="UHCUDC"/>
    <property type="match status" value="1"/>
</dbReference>
<proteinExistence type="predicted"/>
<evidence type="ECO:0000256" key="7">
    <source>
        <dbReference type="SAM" id="MobiDB-lite"/>
    </source>
</evidence>
<keyword evidence="4" id="KW-0659">Purine metabolism</keyword>
<evidence type="ECO:0000256" key="4">
    <source>
        <dbReference type="ARBA" id="ARBA00022631"/>
    </source>
</evidence>
<evidence type="ECO:0000313" key="9">
    <source>
        <dbReference type="EMBL" id="MFC3683195.1"/>
    </source>
</evidence>
<dbReference type="RefSeq" id="WP_382172199.1">
    <property type="nucleotide sequence ID" value="NZ_JBHRXX010000002.1"/>
</dbReference>
<dbReference type="Pfam" id="PF09349">
    <property type="entry name" value="OHCU_decarbox"/>
    <property type="match status" value="1"/>
</dbReference>
<keyword evidence="5" id="KW-0210">Decarboxylase</keyword>
<accession>A0ABV7W0A8</accession>
<dbReference type="EMBL" id="JBHRXX010000002">
    <property type="protein sequence ID" value="MFC3683195.1"/>
    <property type="molecule type" value="Genomic_DNA"/>
</dbReference>
<comment type="catalytic activity">
    <reaction evidence="1">
        <text>5-hydroxy-2-oxo-4-ureido-2,5-dihydro-1H-imidazole-5-carboxylate + H(+) = (S)-allantoin + CO2</text>
        <dbReference type="Rhea" id="RHEA:26301"/>
        <dbReference type="ChEBI" id="CHEBI:15378"/>
        <dbReference type="ChEBI" id="CHEBI:15678"/>
        <dbReference type="ChEBI" id="CHEBI:16526"/>
        <dbReference type="ChEBI" id="CHEBI:58639"/>
        <dbReference type="EC" id="4.1.1.97"/>
    </reaction>
</comment>
<feature type="region of interest" description="Disordered" evidence="7">
    <location>
        <begin position="175"/>
        <end position="195"/>
    </location>
</feature>
<gene>
    <name evidence="9" type="primary">uraD</name>
    <name evidence="9" type="ORF">ACFOPI_06290</name>
</gene>
<feature type="compositionally biased region" description="Polar residues" evidence="7">
    <location>
        <begin position="178"/>
        <end position="195"/>
    </location>
</feature>
<dbReference type="InterPro" id="IPR017580">
    <property type="entry name" value="OHCU_decarboxylase-1"/>
</dbReference>
<comment type="caution">
    <text evidence="9">The sequence shown here is derived from an EMBL/GenBank/DDBJ whole genome shotgun (WGS) entry which is preliminary data.</text>
</comment>
<evidence type="ECO:0000313" key="10">
    <source>
        <dbReference type="Proteomes" id="UP001595729"/>
    </source>
</evidence>
<sequence>MSTASPVFLSMASIRTLDETSFVALLGAVVEHSPWVARRAWHRGPFGTRQALFDALAAEIHAAADAEQLALLRVHPELAGQEARAGTMTADSQSEQGRLGLLRLDATTVRRLDELNRRYRERFGFPFIVALRLHTSLESVLADGERRLGHDAATERRTALDQVCQVVRGRLERMVSDDTVSPSPLSHPTHAGTPT</sequence>
<dbReference type="PANTHER" id="PTHR43466">
    <property type="entry name" value="2-OXO-4-HYDROXY-4-CARBOXY-5-UREIDOIMIDAZOLINE DECARBOXYLASE-RELATED"/>
    <property type="match status" value="1"/>
</dbReference>
<protein>
    <recommendedName>
        <fullName evidence="3">2-oxo-4-hydroxy-4-carboxy-5-ureidoimidazoline decarboxylase</fullName>
        <ecNumber evidence="3">4.1.1.97</ecNumber>
    </recommendedName>
</protein>
<evidence type="ECO:0000256" key="1">
    <source>
        <dbReference type="ARBA" id="ARBA00001163"/>
    </source>
</evidence>
<dbReference type="SUPFAM" id="SSF158694">
    <property type="entry name" value="UraD-Like"/>
    <property type="match status" value="1"/>
</dbReference>
<keyword evidence="6 9" id="KW-0456">Lyase</keyword>